<dbReference type="GO" id="GO:0017108">
    <property type="term" value="F:5'-flap endonuclease activity"/>
    <property type="evidence" value="ECO:0007669"/>
    <property type="project" value="TreeGrafter"/>
</dbReference>
<dbReference type="InterPro" id="IPR016197">
    <property type="entry name" value="Chromo-like_dom_sf"/>
</dbReference>
<evidence type="ECO:0000313" key="17">
    <source>
        <dbReference type="RefSeq" id="XP_020115218.1"/>
    </source>
</evidence>
<dbReference type="PANTHER" id="PTHR11081:SF54">
    <property type="entry name" value="SINGLE-STRAND DNA ENDONUCLEASE 1"/>
    <property type="match status" value="1"/>
</dbReference>
<dbReference type="RefSeq" id="XP_020115218.1">
    <property type="nucleotide sequence ID" value="XM_020259629.1"/>
</dbReference>
<dbReference type="FunFam" id="3.40.50.1010:FF:000030">
    <property type="entry name" value="flap endonuclease GEN-like 2"/>
    <property type="match status" value="1"/>
</dbReference>
<dbReference type="Pfam" id="PF25386">
    <property type="entry name" value="Chromo_SEND1"/>
    <property type="match status" value="1"/>
</dbReference>
<evidence type="ECO:0000256" key="7">
    <source>
        <dbReference type="ARBA" id="ARBA00022801"/>
    </source>
</evidence>
<dbReference type="PRINTS" id="PR00853">
    <property type="entry name" value="XPGRADSUPER"/>
</dbReference>
<dbReference type="AlphaFoldDB" id="A0A6P5HSS6"/>
<keyword evidence="10" id="KW-0539">Nucleus</keyword>
<keyword evidence="8" id="KW-0460">Magnesium</keyword>
<accession>A0A6P5HSS6</accession>
<gene>
    <name evidence="17" type="primary">LOC109729021</name>
</gene>
<keyword evidence="4" id="KW-0479">Metal-binding</keyword>
<protein>
    <recommendedName>
        <fullName evidence="12">Single-strand DNA endonuclease 1</fullName>
    </recommendedName>
    <alternativeName>
        <fullName evidence="13">Flap endonuclease GEN-like 2</fullName>
    </alternativeName>
</protein>
<organism evidence="16 17">
    <name type="scientific">Ananas comosus</name>
    <name type="common">Pineapple</name>
    <name type="synonym">Ananas ananas</name>
    <dbReference type="NCBI Taxonomy" id="4615"/>
    <lineage>
        <taxon>Eukaryota</taxon>
        <taxon>Viridiplantae</taxon>
        <taxon>Streptophyta</taxon>
        <taxon>Embryophyta</taxon>
        <taxon>Tracheophyta</taxon>
        <taxon>Spermatophyta</taxon>
        <taxon>Magnoliopsida</taxon>
        <taxon>Liliopsida</taxon>
        <taxon>Poales</taxon>
        <taxon>Bromeliaceae</taxon>
        <taxon>Bromelioideae</taxon>
        <taxon>Ananas</taxon>
    </lineage>
</organism>
<reference evidence="17" key="2">
    <citation type="submission" date="2025-08" db="UniProtKB">
        <authorList>
            <consortium name="RefSeq"/>
        </authorList>
    </citation>
    <scope>IDENTIFICATION</scope>
    <source>
        <tissue evidence="17">Leaf</tissue>
    </source>
</reference>
<evidence type="ECO:0000313" key="16">
    <source>
        <dbReference type="Proteomes" id="UP000515123"/>
    </source>
</evidence>
<dbReference type="PANTHER" id="PTHR11081">
    <property type="entry name" value="FLAP ENDONUCLEASE FAMILY MEMBER"/>
    <property type="match status" value="1"/>
</dbReference>
<evidence type="ECO:0000256" key="6">
    <source>
        <dbReference type="ARBA" id="ARBA00022763"/>
    </source>
</evidence>
<dbReference type="Gramene" id="Aco010282.1.mrna1">
    <property type="protein sequence ID" value="Aco010282.1.mrna1"/>
    <property type="gene ID" value="Aco010282.1.path1"/>
</dbReference>
<dbReference type="SUPFAM" id="SSF88723">
    <property type="entry name" value="PIN domain-like"/>
    <property type="match status" value="1"/>
</dbReference>
<comment type="subcellular location">
    <subcellularLocation>
        <location evidence="2">Nucleus</location>
    </subcellularLocation>
</comment>
<dbReference type="SMART" id="SM00485">
    <property type="entry name" value="XPGN"/>
    <property type="match status" value="1"/>
</dbReference>
<keyword evidence="3" id="KW-0540">Nuclease</keyword>
<dbReference type="CDD" id="cd09900">
    <property type="entry name" value="H3TH_XPG-like"/>
    <property type="match status" value="1"/>
</dbReference>
<proteinExistence type="inferred from homology"/>
<evidence type="ECO:0000259" key="15">
    <source>
        <dbReference type="SMART" id="SM00485"/>
    </source>
</evidence>
<evidence type="ECO:0000256" key="12">
    <source>
        <dbReference type="ARBA" id="ARBA00072248"/>
    </source>
</evidence>
<reference evidence="16" key="1">
    <citation type="journal article" date="2015" name="Nat. Genet.">
        <title>The pineapple genome and the evolution of CAM photosynthesis.</title>
        <authorList>
            <person name="Ming R."/>
            <person name="VanBuren R."/>
            <person name="Wai C.M."/>
            <person name="Tang H."/>
            <person name="Schatz M.C."/>
            <person name="Bowers J.E."/>
            <person name="Lyons E."/>
            <person name="Wang M.L."/>
            <person name="Chen J."/>
            <person name="Biggers E."/>
            <person name="Zhang J."/>
            <person name="Huang L."/>
            <person name="Zhang L."/>
            <person name="Miao W."/>
            <person name="Zhang J."/>
            <person name="Ye Z."/>
            <person name="Miao C."/>
            <person name="Lin Z."/>
            <person name="Wang H."/>
            <person name="Zhou H."/>
            <person name="Yim W.C."/>
            <person name="Priest H.D."/>
            <person name="Zheng C."/>
            <person name="Woodhouse M."/>
            <person name="Edger P.P."/>
            <person name="Guyot R."/>
            <person name="Guo H.B."/>
            <person name="Guo H."/>
            <person name="Zheng G."/>
            <person name="Singh R."/>
            <person name="Sharma A."/>
            <person name="Min X."/>
            <person name="Zheng Y."/>
            <person name="Lee H."/>
            <person name="Gurtowski J."/>
            <person name="Sedlazeck F.J."/>
            <person name="Harkess A."/>
            <person name="McKain M.R."/>
            <person name="Liao Z."/>
            <person name="Fang J."/>
            <person name="Liu J."/>
            <person name="Zhang X."/>
            <person name="Zhang Q."/>
            <person name="Hu W."/>
            <person name="Qin Y."/>
            <person name="Wang K."/>
            <person name="Chen L.Y."/>
            <person name="Shirley N."/>
            <person name="Lin Y.R."/>
            <person name="Liu L.Y."/>
            <person name="Hernandez A.G."/>
            <person name="Wright C.L."/>
            <person name="Bulone V."/>
            <person name="Tuskan G.A."/>
            <person name="Heath K."/>
            <person name="Zee F."/>
            <person name="Moore P.H."/>
            <person name="Sunkar R."/>
            <person name="Leebens-Mack J.H."/>
            <person name="Mockler T."/>
            <person name="Bennetzen J.L."/>
            <person name="Freeling M."/>
            <person name="Sankoff D."/>
            <person name="Paterson A.H."/>
            <person name="Zhu X."/>
            <person name="Yang X."/>
            <person name="Smith J.A."/>
            <person name="Cushman J.C."/>
            <person name="Paull R.E."/>
            <person name="Yu Q."/>
        </authorList>
    </citation>
    <scope>NUCLEOTIDE SEQUENCE [LARGE SCALE GENOMIC DNA]</scope>
    <source>
        <strain evidence="16">cv. F153</strain>
    </source>
</reference>
<dbReference type="SUPFAM" id="SSF54160">
    <property type="entry name" value="Chromo domain-like"/>
    <property type="match status" value="1"/>
</dbReference>
<comment type="cofactor">
    <cofactor evidence="1">
        <name>Mg(2+)</name>
        <dbReference type="ChEBI" id="CHEBI:18420"/>
    </cofactor>
</comment>
<evidence type="ECO:0000256" key="13">
    <source>
        <dbReference type="ARBA" id="ARBA00078231"/>
    </source>
</evidence>
<dbReference type="GO" id="GO:0005634">
    <property type="term" value="C:nucleus"/>
    <property type="evidence" value="ECO:0007669"/>
    <property type="project" value="UniProtKB-SubCell"/>
</dbReference>
<evidence type="ECO:0000256" key="5">
    <source>
        <dbReference type="ARBA" id="ARBA00022759"/>
    </source>
</evidence>
<dbReference type="InterPro" id="IPR036279">
    <property type="entry name" value="5-3_exonuclease_C_sf"/>
</dbReference>
<name>A0A6P5HSS6_ANACO</name>
<dbReference type="Pfam" id="PF00752">
    <property type="entry name" value="XPG_N"/>
    <property type="match status" value="1"/>
</dbReference>
<dbReference type="FunFam" id="1.10.150.20:FF:000030">
    <property type="entry name" value="Flap endonuclease GEN-like 1"/>
    <property type="match status" value="1"/>
</dbReference>
<dbReference type="InterPro" id="IPR006084">
    <property type="entry name" value="XPG/Rad2"/>
</dbReference>
<dbReference type="OrthoDB" id="2959108at2759"/>
<keyword evidence="16" id="KW-1185">Reference proteome</keyword>
<dbReference type="SMART" id="SM00484">
    <property type="entry name" value="XPGI"/>
    <property type="match status" value="1"/>
</dbReference>
<dbReference type="InterPro" id="IPR029060">
    <property type="entry name" value="PIN-like_dom_sf"/>
</dbReference>
<feature type="domain" description="XPG N-terminal" evidence="15">
    <location>
        <begin position="1"/>
        <end position="97"/>
    </location>
</feature>
<feature type="domain" description="XPG-I" evidence="14">
    <location>
        <begin position="134"/>
        <end position="204"/>
    </location>
</feature>
<evidence type="ECO:0000256" key="9">
    <source>
        <dbReference type="ARBA" id="ARBA00023204"/>
    </source>
</evidence>
<evidence type="ECO:0000256" key="10">
    <source>
        <dbReference type="ARBA" id="ARBA00023242"/>
    </source>
</evidence>
<keyword evidence="6" id="KW-0227">DNA damage</keyword>
<evidence type="ECO:0000256" key="3">
    <source>
        <dbReference type="ARBA" id="ARBA00022722"/>
    </source>
</evidence>
<dbReference type="InterPro" id="IPR057340">
    <property type="entry name" value="Chromo_SEND1"/>
</dbReference>
<dbReference type="Gene3D" id="1.10.150.20">
    <property type="entry name" value="5' to 3' exonuclease, C-terminal subdomain"/>
    <property type="match status" value="1"/>
</dbReference>
<evidence type="ECO:0000256" key="1">
    <source>
        <dbReference type="ARBA" id="ARBA00001946"/>
    </source>
</evidence>
<dbReference type="GO" id="GO:0046872">
    <property type="term" value="F:metal ion binding"/>
    <property type="evidence" value="ECO:0007669"/>
    <property type="project" value="UniProtKB-KW"/>
</dbReference>
<keyword evidence="5" id="KW-0255">Endonuclease</keyword>
<evidence type="ECO:0000256" key="2">
    <source>
        <dbReference type="ARBA" id="ARBA00004123"/>
    </source>
</evidence>
<evidence type="ECO:0000256" key="11">
    <source>
        <dbReference type="ARBA" id="ARBA00038112"/>
    </source>
</evidence>
<dbReference type="Gene3D" id="3.40.50.1010">
    <property type="entry name" value="5'-nuclease"/>
    <property type="match status" value="1"/>
</dbReference>
<keyword evidence="9" id="KW-0234">DNA repair</keyword>
<dbReference type="CDD" id="cd09869">
    <property type="entry name" value="PIN_GEN1"/>
    <property type="match status" value="1"/>
</dbReference>
<evidence type="ECO:0000256" key="4">
    <source>
        <dbReference type="ARBA" id="ARBA00022723"/>
    </source>
</evidence>
<dbReference type="GO" id="GO:0006281">
    <property type="term" value="P:DNA repair"/>
    <property type="evidence" value="ECO:0007669"/>
    <property type="project" value="UniProtKB-KW"/>
</dbReference>
<sequence>MGVKNLWDILESCKKTLPLHHLQNKRLCVDLSCWLIQLRNANRSPACVVKKLYLRGLFHRLRALIALNCSLVLVTDGSIPSIKLSTYRRRLGSGSELNPEEANSQTMTQAVPSLRRNMGSEFSCMIKEAKVLGKALGIPCLDGIEEAEAQCALLNSASFCDGCFTSDSDIFLFGARTVYRDIILGEGGYVICYEMVDVERKLGFGRNSLISLAVLLGGDYSNRVYGFGPETACRIVKSIGDDAILQQIMSEGLTIARKNNGKKKPGKLANTDVNKENEICPKQNFCETGNKPVSDGQFLEVINAYLKPKCHSPDSEAVQRVYTEHPFLRLELQRICEQFFGWSPEKTDQYILPKIAERDLRRFANLRSRSSVLGVRIPFSEIPVPCPVSAIVKQRKVQGRECYEVSWQHVDGLDISTIPADLIESACPEKITEFIEKKDEAKKQTRKPRTRKPNKNAVAEVDLQLKGLLLSIESQSNALTDITNRSKPTIVDTVKPIVIDLSSPSPPLHACKVAKCQKTTGQNVDVIEVYESERESEVSSEHARKARELRLFIDSIRHDLR</sequence>
<dbReference type="InterPro" id="IPR006085">
    <property type="entry name" value="XPG_DNA_repair_N"/>
</dbReference>
<comment type="similarity">
    <text evidence="11">Belongs to the XPG/RAD2 endonuclease family. GEN subfamily.</text>
</comment>
<evidence type="ECO:0000256" key="8">
    <source>
        <dbReference type="ARBA" id="ARBA00022842"/>
    </source>
</evidence>
<dbReference type="Pfam" id="PF00867">
    <property type="entry name" value="XPG_I"/>
    <property type="match status" value="1"/>
</dbReference>
<dbReference type="InterPro" id="IPR006086">
    <property type="entry name" value="XPG-I_dom"/>
</dbReference>
<evidence type="ECO:0000259" key="14">
    <source>
        <dbReference type="SMART" id="SM00484"/>
    </source>
</evidence>
<keyword evidence="7" id="KW-0378">Hydrolase</keyword>
<dbReference type="Proteomes" id="UP000515123">
    <property type="component" value="Linkage group 25"/>
</dbReference>
<dbReference type="SUPFAM" id="SSF47807">
    <property type="entry name" value="5' to 3' exonuclease, C-terminal subdomain"/>
    <property type="match status" value="1"/>
</dbReference>
<dbReference type="GeneID" id="109729021"/>